<evidence type="ECO:0000256" key="8">
    <source>
        <dbReference type="ARBA" id="ARBA00022833"/>
    </source>
</evidence>
<organism evidence="13 14">
    <name type="scientific">Culex pipiens pipiens</name>
    <name type="common">Northern house mosquito</name>
    <dbReference type="NCBI Taxonomy" id="38569"/>
    <lineage>
        <taxon>Eukaryota</taxon>
        <taxon>Metazoa</taxon>
        <taxon>Ecdysozoa</taxon>
        <taxon>Arthropoda</taxon>
        <taxon>Hexapoda</taxon>
        <taxon>Insecta</taxon>
        <taxon>Pterygota</taxon>
        <taxon>Neoptera</taxon>
        <taxon>Endopterygota</taxon>
        <taxon>Diptera</taxon>
        <taxon>Nematocera</taxon>
        <taxon>Culicoidea</taxon>
        <taxon>Culicidae</taxon>
        <taxon>Culicinae</taxon>
        <taxon>Culicini</taxon>
        <taxon>Culex</taxon>
        <taxon>Culex</taxon>
    </lineage>
</organism>
<gene>
    <name evidence="13" type="ORF">pipiens_019051</name>
</gene>
<evidence type="ECO:0000259" key="12">
    <source>
        <dbReference type="Pfam" id="PF18039"/>
    </source>
</evidence>
<evidence type="ECO:0000256" key="2">
    <source>
        <dbReference type="ARBA" id="ARBA00010922"/>
    </source>
</evidence>
<dbReference type="Pfam" id="PF11977">
    <property type="entry name" value="RNase_Zc3h12a"/>
    <property type="match status" value="1"/>
</dbReference>
<evidence type="ECO:0000256" key="3">
    <source>
        <dbReference type="ARBA" id="ARBA00022722"/>
    </source>
</evidence>
<feature type="compositionally biased region" description="Polar residues" evidence="10">
    <location>
        <begin position="435"/>
        <end position="448"/>
    </location>
</feature>
<feature type="region of interest" description="Disordered" evidence="10">
    <location>
        <begin position="309"/>
        <end position="376"/>
    </location>
</feature>
<evidence type="ECO:0000256" key="7">
    <source>
        <dbReference type="ARBA" id="ARBA00022801"/>
    </source>
</evidence>
<evidence type="ECO:0000256" key="10">
    <source>
        <dbReference type="SAM" id="MobiDB-lite"/>
    </source>
</evidence>
<dbReference type="Gene3D" id="3.40.50.11980">
    <property type="match status" value="1"/>
</dbReference>
<evidence type="ECO:0000259" key="11">
    <source>
        <dbReference type="Pfam" id="PF11977"/>
    </source>
</evidence>
<dbReference type="EMBL" id="JBEHCU010000795">
    <property type="protein sequence ID" value="KAL1404118.1"/>
    <property type="molecule type" value="Genomic_DNA"/>
</dbReference>
<keyword evidence="14" id="KW-1185">Reference proteome</keyword>
<feature type="region of interest" description="Disordered" evidence="10">
    <location>
        <begin position="431"/>
        <end position="505"/>
    </location>
</feature>
<proteinExistence type="inferred from homology"/>
<comment type="similarity">
    <text evidence="2">Belongs to the ZC3H12 family.</text>
</comment>
<dbReference type="InterPro" id="IPR040546">
    <property type="entry name" value="Rege-1_UBA-like"/>
</dbReference>
<evidence type="ECO:0000313" key="14">
    <source>
        <dbReference type="Proteomes" id="UP001562425"/>
    </source>
</evidence>
<dbReference type="InterPro" id="IPR051101">
    <property type="entry name" value="ZC3H12/N4BP1_RNase_Reg"/>
</dbReference>
<dbReference type="InterPro" id="IPR021869">
    <property type="entry name" value="RNase_Zc3h12_NYN"/>
</dbReference>
<keyword evidence="7" id="KW-0378">Hydrolase</keyword>
<dbReference type="AlphaFoldDB" id="A0ABD1DWN3"/>
<feature type="domain" description="RNase NYN" evidence="11">
    <location>
        <begin position="169"/>
        <end position="261"/>
    </location>
</feature>
<reference evidence="13 14" key="1">
    <citation type="submission" date="2024-05" db="EMBL/GenBank/DDBJ databases">
        <title>Culex pipiens pipiens assembly and annotation.</title>
        <authorList>
            <person name="Alout H."/>
            <person name="Durand T."/>
        </authorList>
    </citation>
    <scope>NUCLEOTIDE SEQUENCE [LARGE SCALE GENOMIC DNA]</scope>
    <source>
        <strain evidence="13">HA-2024</strain>
        <tissue evidence="13">Whole body</tissue>
    </source>
</reference>
<feature type="compositionally biased region" description="Polar residues" evidence="10">
    <location>
        <begin position="313"/>
        <end position="326"/>
    </location>
</feature>
<dbReference type="FunFam" id="3.40.50.11980:FF:000001">
    <property type="entry name" value="ZC3H12A isoform 1"/>
    <property type="match status" value="1"/>
</dbReference>
<keyword evidence="4" id="KW-0479">Metal-binding</keyword>
<keyword evidence="9" id="KW-0460">Magnesium</keyword>
<name>A0ABD1DWN3_CULPP</name>
<keyword evidence="3" id="KW-0540">Nuclease</keyword>
<keyword evidence="8" id="KW-0862">Zinc</keyword>
<comment type="caution">
    <text evidence="13">The sequence shown here is derived from an EMBL/GenBank/DDBJ whole genome shotgun (WGS) entry which is preliminary data.</text>
</comment>
<dbReference type="GO" id="GO:0004519">
    <property type="term" value="F:endonuclease activity"/>
    <property type="evidence" value="ECO:0007669"/>
    <property type="project" value="UniProtKB-KW"/>
</dbReference>
<dbReference type="GO" id="GO:0008270">
    <property type="term" value="F:zinc ion binding"/>
    <property type="evidence" value="ECO:0007669"/>
    <property type="project" value="UniProtKB-KW"/>
</dbReference>
<evidence type="ECO:0000256" key="5">
    <source>
        <dbReference type="ARBA" id="ARBA00022759"/>
    </source>
</evidence>
<evidence type="ECO:0000256" key="4">
    <source>
        <dbReference type="ARBA" id="ARBA00022723"/>
    </source>
</evidence>
<keyword evidence="5" id="KW-0255">Endonuclease</keyword>
<evidence type="ECO:0000256" key="1">
    <source>
        <dbReference type="ARBA" id="ARBA00001946"/>
    </source>
</evidence>
<dbReference type="Pfam" id="PF18039">
    <property type="entry name" value="UBA_6"/>
    <property type="match status" value="1"/>
</dbReference>
<comment type="cofactor">
    <cofactor evidence="1">
        <name>Mg(2+)</name>
        <dbReference type="ChEBI" id="CHEBI:18420"/>
    </cofactor>
</comment>
<evidence type="ECO:0000313" key="13">
    <source>
        <dbReference type="EMBL" id="KAL1404118.1"/>
    </source>
</evidence>
<evidence type="ECO:0000256" key="9">
    <source>
        <dbReference type="ARBA" id="ARBA00022842"/>
    </source>
</evidence>
<dbReference type="PANTHER" id="PTHR12876:SF35">
    <property type="entry name" value="LD08718P-RELATED"/>
    <property type="match status" value="1"/>
</dbReference>
<accession>A0ABD1DWN3</accession>
<evidence type="ECO:0000256" key="6">
    <source>
        <dbReference type="ARBA" id="ARBA00022771"/>
    </source>
</evidence>
<dbReference type="PANTHER" id="PTHR12876">
    <property type="entry name" value="N4BP1-RELATED"/>
    <property type="match status" value="1"/>
</dbReference>
<keyword evidence="6" id="KW-0863">Zinc-finger</keyword>
<sequence length="505" mass="54999">MLITTNYSQKQYLDSLCVTEAEDSSYDSDCDGDDLSHQQVSRTTSDTLGQEFAEYVSSHTATADQSFHQDRSPGYTQRVEFALKLGYTERLVQAALQRLGPNPAQNELLAELIKLGSQPGVKGTTGEFIAGDGGDSLLAASTEYGAPGLLLVPPGPGSGSSVSASEESLRPIVIDGSNVAMSHGNKEVFSCRGIRLCVDWFKNRGHKDITVFVPKWRKESARPDNPVKDGEILNELEKERMLVFTPSRLVGGKRMVCYDDRPNRLRSDNAHTHIIVWTVEGPEQGPFLCVLEPPRNFEAGISSSAYGLREQQDGGQNAGENRTRQPGLQRGRDQGKRPGQLSWAAAAGRSVMAEKKHRREAADAGAAAGDRRGSWQGLAEEENPNRLRSDNAHTHIIVWTVEGPEQGPFLCVLEPPRNFEAGISSSAYGLREQQDGGQNAGENRTRQPGLQRGRDQGKRPGQLSWAAAAGRSVMAEKKHRREAADAGAAAGDRRGSWQGLAEEEK</sequence>
<feature type="domain" description="Rege-1 UBA-like" evidence="12">
    <location>
        <begin position="75"/>
        <end position="116"/>
    </location>
</feature>
<dbReference type="GO" id="GO:0016787">
    <property type="term" value="F:hydrolase activity"/>
    <property type="evidence" value="ECO:0007669"/>
    <property type="project" value="UniProtKB-KW"/>
</dbReference>
<dbReference type="Proteomes" id="UP001562425">
    <property type="component" value="Unassembled WGS sequence"/>
</dbReference>
<protein>
    <submittedName>
        <fullName evidence="13">Uncharacterized protein</fullName>
    </submittedName>
</protein>